<dbReference type="Gene3D" id="1.25.40.90">
    <property type="match status" value="1"/>
</dbReference>
<keyword evidence="4" id="KW-1185">Reference proteome</keyword>
<evidence type="ECO:0000313" key="4">
    <source>
        <dbReference type="Proteomes" id="UP001153620"/>
    </source>
</evidence>
<evidence type="ECO:0000313" key="3">
    <source>
        <dbReference type="EMBL" id="CAG9797449.1"/>
    </source>
</evidence>
<dbReference type="Pfam" id="PF10193">
    <property type="entry name" value="Telomere_reg-2"/>
    <property type="match status" value="1"/>
</dbReference>
<dbReference type="GO" id="GO:0030276">
    <property type="term" value="F:clathrin binding"/>
    <property type="evidence" value="ECO:0007669"/>
    <property type="project" value="TreeGrafter"/>
</dbReference>
<evidence type="ECO:0000256" key="1">
    <source>
        <dbReference type="SAM" id="MobiDB-lite"/>
    </source>
</evidence>
<gene>
    <name evidence="3" type="ORF">CHIRRI_LOCUS447</name>
</gene>
<dbReference type="OrthoDB" id="4033880at2759"/>
<dbReference type="PANTHER" id="PTHR12276:SF45">
    <property type="entry name" value="CLATHRIN INTERACTOR 1"/>
    <property type="match status" value="1"/>
</dbReference>
<dbReference type="SMART" id="SM00273">
    <property type="entry name" value="ENTH"/>
    <property type="match status" value="1"/>
</dbReference>
<dbReference type="Pfam" id="PF01417">
    <property type="entry name" value="ENTH"/>
    <property type="match status" value="1"/>
</dbReference>
<feature type="region of interest" description="Disordered" evidence="1">
    <location>
        <begin position="292"/>
        <end position="324"/>
    </location>
</feature>
<dbReference type="Gene3D" id="1.25.40.720">
    <property type="entry name" value="Telomere length regulation protein 2, C-terminal domain"/>
    <property type="match status" value="2"/>
</dbReference>
<proteinExistence type="predicted"/>
<feature type="compositionally biased region" description="Polar residues" evidence="1">
    <location>
        <begin position="299"/>
        <end position="312"/>
    </location>
</feature>
<dbReference type="PANTHER" id="PTHR12276">
    <property type="entry name" value="EPSIN/ENT-RELATED"/>
    <property type="match status" value="1"/>
</dbReference>
<dbReference type="GO" id="GO:0005768">
    <property type="term" value="C:endosome"/>
    <property type="evidence" value="ECO:0007669"/>
    <property type="project" value="TreeGrafter"/>
</dbReference>
<dbReference type="GO" id="GO:0005886">
    <property type="term" value="C:plasma membrane"/>
    <property type="evidence" value="ECO:0007669"/>
    <property type="project" value="TreeGrafter"/>
</dbReference>
<evidence type="ECO:0000259" key="2">
    <source>
        <dbReference type="PROSITE" id="PS50942"/>
    </source>
</evidence>
<dbReference type="CDD" id="cd16989">
    <property type="entry name" value="ENTH_EpsinR"/>
    <property type="match status" value="1"/>
</dbReference>
<dbReference type="SUPFAM" id="SSF48464">
    <property type="entry name" value="ENTH/VHS domain"/>
    <property type="match status" value="1"/>
</dbReference>
<reference evidence="3" key="1">
    <citation type="submission" date="2022-01" db="EMBL/GenBank/DDBJ databases">
        <authorList>
            <person name="King R."/>
        </authorList>
    </citation>
    <scope>NUCLEOTIDE SEQUENCE</scope>
</reference>
<dbReference type="InterPro" id="IPR013809">
    <property type="entry name" value="ENTH"/>
</dbReference>
<dbReference type="InterPro" id="IPR008942">
    <property type="entry name" value="ENTH_VHS"/>
</dbReference>
<dbReference type="FunFam" id="1.25.40.90:FF:000006">
    <property type="entry name" value="Clathrin interactor 1"/>
    <property type="match status" value="1"/>
</dbReference>
<feature type="domain" description="ENTH" evidence="2">
    <location>
        <begin position="19"/>
        <end position="152"/>
    </location>
</feature>
<protein>
    <recommendedName>
        <fullName evidence="2">ENTH domain-containing protein</fullName>
    </recommendedName>
</protein>
<organism evidence="3 4">
    <name type="scientific">Chironomus riparius</name>
    <dbReference type="NCBI Taxonomy" id="315576"/>
    <lineage>
        <taxon>Eukaryota</taxon>
        <taxon>Metazoa</taxon>
        <taxon>Ecdysozoa</taxon>
        <taxon>Arthropoda</taxon>
        <taxon>Hexapoda</taxon>
        <taxon>Insecta</taxon>
        <taxon>Pterygota</taxon>
        <taxon>Neoptera</taxon>
        <taxon>Endopterygota</taxon>
        <taxon>Diptera</taxon>
        <taxon>Nematocera</taxon>
        <taxon>Chironomoidea</taxon>
        <taxon>Chironomidae</taxon>
        <taxon>Chironominae</taxon>
        <taxon>Chironomus</taxon>
    </lineage>
</organism>
<accession>A0A9N9RIC4</accession>
<dbReference type="InterPro" id="IPR019337">
    <property type="entry name" value="Telomere_length_regulation_dom"/>
</dbReference>
<sequence length="1472" mass="167706">MDKFISMWKVREIADKVTNVVMNYTEIEGKVREATNDDPWGPTGVLMQELAHATFTYEHFPEVMSMLWRRMLQDNKTNWRRTYKATLLLSYLVKNGSERVVTSAREHIYDLRSLENYTFVDDNGKDQGVNVRHKVRDLIEFIQDDDRLREERKKAKKNKDKYIGMSSDAMGGMKSFDDFRNRESFNTSKNHEEKGYSDQTEYDYQYEYERGDDSDTESSGNKNAKRYRDKERSSSPTIATATASAVVENVVTTPPTFKADDKKPISVKAPVSIMKTVGTTASSARTTKKGINMGAASNYGKNSDLGINSPTHRNTHNEDLFGTSDVSTTKTKSIIEDIFNDAADDFDPRAEEPVAPKVSADFGDFESAFGNEPQQAPIKTSTITAKPVVDSDFADFSSAFDSSKAAASLQQSTASNPLDNDNFLFSSSPQPTVASATIMPQTISSNNNLLSADLFGNSVLTSAFTASQATSNKDLLSDFGDLTLNPTTQVNRLNTAHADLMSNLQSIDVKINSTEQLEAVLRKLKVINEILPSASRDMTNLMACNESVFEHYASEVYPIMLTELLFKCGDNLEDIPQEILKLIQITNNVDFIVETMNVLCNAKSMDKCMKFKVRLLEYLLRDESYLLFSIIRLSHNELDHMKWMKIEHYIQQLISIPDKIANRMKSSFPQVFEIDVYSSILLINVLKSIHVMIHINGIEQMKIYEFNFVTKLISKMLVNFKSSSTAINCAIKILSTQAAQAFYQNSLQDIVKYLQRGAIEIIVQQTFGYEERKGILIKFFGDFWKSLSDWNYILTKKIPFYNFTSNDLLIENVVFFIATEDMKILEEILLEMLVIWGTKSHVHDTSFEQHFYVTKFIVLMTSYLQNPKEMADKIRQHLFNGAQIHLSSTDPKLRALGMITSEVVIGFIDFDIKEEEKLKFEYGELDRNIKEDIVDVIRHFPQRKVNKEDLKEPIDVEIDTMMNELIAVAEMRCLPILSKPQVFKISEIPMEITVKPQIKPAVDLDSDDDDLPTYIDKDDDFNRNENQPRYILDIIQTLSSKEGQESVEKFESIMNLAQDIIKQQLPSNHVDIAVDLLRIFISLQKTCYCENFEELRMNILIETCCIHPKECAQYIGNEFNTDITKYSLRTRMLMLDILCESAKQLSKLSLPKKEEMPKNTSTNYGLNKLTIKLQEELDNRNKRDAQRIIKERLMSKTRRIASRTKSLDENSAINKFSNIAGYFFFPLIKGFGRQQMPFMAKTALKHDMDNILLVKFLNTVSILILCAENSTIVPKMAKEIVNLSVFLRYHDESQIRLAVLHMFSTIILAVPKNVLVREFSVELNEFMNHLDMIVRSSVVNYEPDKECREFAKQLMSMCYGALYSDSNILQPSAPLSFNSNNNGTSSNDSIAQQRPTVVGSTWSNVNIDLDNLMGKKNMKGPSVSMNQMKSANTSPVKSPLSANVMSPTMNSNFAFNQSNNNNNNFNQFNAFQ</sequence>
<dbReference type="Proteomes" id="UP001153620">
    <property type="component" value="Chromosome 1"/>
</dbReference>
<feature type="region of interest" description="Disordered" evidence="1">
    <location>
        <begin position="208"/>
        <end position="240"/>
    </location>
</feature>
<dbReference type="InterPro" id="IPR038528">
    <property type="entry name" value="TEL2_C_sf"/>
</dbReference>
<reference evidence="3" key="2">
    <citation type="submission" date="2022-10" db="EMBL/GenBank/DDBJ databases">
        <authorList>
            <consortium name="ENA_rothamsted_submissions"/>
            <consortium name="culmorum"/>
            <person name="King R."/>
        </authorList>
    </citation>
    <scope>NUCLEOTIDE SEQUENCE</scope>
</reference>
<dbReference type="GO" id="GO:0030125">
    <property type="term" value="C:clathrin vesicle coat"/>
    <property type="evidence" value="ECO:0007669"/>
    <property type="project" value="TreeGrafter"/>
</dbReference>
<dbReference type="EMBL" id="OU895877">
    <property type="protein sequence ID" value="CAG9797449.1"/>
    <property type="molecule type" value="Genomic_DNA"/>
</dbReference>
<name>A0A9N9RIC4_9DIPT</name>
<dbReference type="GO" id="GO:0006897">
    <property type="term" value="P:endocytosis"/>
    <property type="evidence" value="ECO:0007669"/>
    <property type="project" value="TreeGrafter"/>
</dbReference>
<dbReference type="PROSITE" id="PS50942">
    <property type="entry name" value="ENTH"/>
    <property type="match status" value="1"/>
</dbReference>
<dbReference type="GO" id="GO:0005543">
    <property type="term" value="F:phospholipid binding"/>
    <property type="evidence" value="ECO:0007669"/>
    <property type="project" value="TreeGrafter"/>
</dbReference>